<gene>
    <name evidence="2" type="ORF">C2G38_2200548</name>
</gene>
<dbReference type="Gene3D" id="1.10.287.110">
    <property type="entry name" value="DnaJ domain"/>
    <property type="match status" value="1"/>
</dbReference>
<organism evidence="2 3">
    <name type="scientific">Gigaspora rosea</name>
    <dbReference type="NCBI Taxonomy" id="44941"/>
    <lineage>
        <taxon>Eukaryota</taxon>
        <taxon>Fungi</taxon>
        <taxon>Fungi incertae sedis</taxon>
        <taxon>Mucoromycota</taxon>
        <taxon>Glomeromycotina</taxon>
        <taxon>Glomeromycetes</taxon>
        <taxon>Diversisporales</taxon>
        <taxon>Gigasporaceae</taxon>
        <taxon>Gigaspora</taxon>
    </lineage>
</organism>
<accession>A0A397UZ31</accession>
<evidence type="ECO:0000313" key="3">
    <source>
        <dbReference type="Proteomes" id="UP000266673"/>
    </source>
</evidence>
<dbReference type="Proteomes" id="UP000266673">
    <property type="component" value="Unassembled WGS sequence"/>
</dbReference>
<dbReference type="SMART" id="SM00271">
    <property type="entry name" value="DnaJ"/>
    <property type="match status" value="1"/>
</dbReference>
<evidence type="ECO:0000259" key="1">
    <source>
        <dbReference type="PROSITE" id="PS50076"/>
    </source>
</evidence>
<sequence>MNFQLYFAELKQIKSQLENGQIDKNEYKKCQKSILDAWVGKSSSNKTTKASNSNTSKDTSLYVVLQLDSNATNAEIRSNYKKLAKNYHPDKNNGIETPKISPELEIMNQTDKKKCRYNIRISQIVCHLRDKLSFTMAKSKKLNIEEINKMAWRLLQSEISSITHETCDNLLNCSHDEKSYLVNSLQLLDKVWIEVGKACH</sequence>
<dbReference type="PANTHER" id="PTHR44240">
    <property type="entry name" value="DNAJ DOMAIN (PROKARYOTIC HEAT SHOCK PROTEIN)-RELATED"/>
    <property type="match status" value="1"/>
</dbReference>
<dbReference type="PROSITE" id="PS50076">
    <property type="entry name" value="DNAJ_2"/>
    <property type="match status" value="1"/>
</dbReference>
<comment type="caution">
    <text evidence="2">The sequence shown here is derived from an EMBL/GenBank/DDBJ whole genome shotgun (WGS) entry which is preliminary data.</text>
</comment>
<dbReference type="PANTHER" id="PTHR44240:SF10">
    <property type="entry name" value="J DOMAIN-CONTAINING PROTEIN"/>
    <property type="match status" value="1"/>
</dbReference>
<dbReference type="Pfam" id="PF00226">
    <property type="entry name" value="DnaJ"/>
    <property type="match status" value="1"/>
</dbReference>
<proteinExistence type="predicted"/>
<dbReference type="CDD" id="cd06257">
    <property type="entry name" value="DnaJ"/>
    <property type="match status" value="1"/>
</dbReference>
<dbReference type="OrthoDB" id="436519at2759"/>
<protein>
    <recommendedName>
        <fullName evidence="1">J domain-containing protein</fullName>
    </recommendedName>
</protein>
<dbReference type="PRINTS" id="PR00625">
    <property type="entry name" value="JDOMAIN"/>
</dbReference>
<dbReference type="SUPFAM" id="SSF46565">
    <property type="entry name" value="Chaperone J-domain"/>
    <property type="match status" value="1"/>
</dbReference>
<keyword evidence="3" id="KW-1185">Reference proteome</keyword>
<name>A0A397UZ31_9GLOM</name>
<feature type="domain" description="J" evidence="1">
    <location>
        <begin position="60"/>
        <end position="121"/>
    </location>
</feature>
<dbReference type="InterPro" id="IPR001623">
    <property type="entry name" value="DnaJ_domain"/>
</dbReference>
<dbReference type="InterPro" id="IPR036869">
    <property type="entry name" value="J_dom_sf"/>
</dbReference>
<evidence type="ECO:0000313" key="2">
    <source>
        <dbReference type="EMBL" id="RIB12476.1"/>
    </source>
</evidence>
<reference evidence="2 3" key="1">
    <citation type="submission" date="2018-06" db="EMBL/GenBank/DDBJ databases">
        <title>Comparative genomics reveals the genomic features of Rhizophagus irregularis, R. cerebriforme, R. diaphanum and Gigaspora rosea, and their symbiotic lifestyle signature.</title>
        <authorList>
            <person name="Morin E."/>
            <person name="San Clemente H."/>
            <person name="Chen E.C.H."/>
            <person name="De La Providencia I."/>
            <person name="Hainaut M."/>
            <person name="Kuo A."/>
            <person name="Kohler A."/>
            <person name="Murat C."/>
            <person name="Tang N."/>
            <person name="Roy S."/>
            <person name="Loubradou J."/>
            <person name="Henrissat B."/>
            <person name="Grigoriev I.V."/>
            <person name="Corradi N."/>
            <person name="Roux C."/>
            <person name="Martin F.M."/>
        </authorList>
    </citation>
    <scope>NUCLEOTIDE SEQUENCE [LARGE SCALE GENOMIC DNA]</scope>
    <source>
        <strain evidence="2 3">DAOM 194757</strain>
    </source>
</reference>
<dbReference type="STRING" id="44941.A0A397UZ31"/>
<dbReference type="AlphaFoldDB" id="A0A397UZ31"/>
<dbReference type="InterPro" id="IPR052276">
    <property type="entry name" value="Diphthamide-biosynth_chaperone"/>
</dbReference>
<dbReference type="EMBL" id="QKWP01001020">
    <property type="protein sequence ID" value="RIB12476.1"/>
    <property type="molecule type" value="Genomic_DNA"/>
</dbReference>